<gene>
    <name evidence="1" type="primary">Acey_s0531.g3021</name>
    <name evidence="1" type="ORF">Y032_0531g3021</name>
</gene>
<dbReference type="Proteomes" id="UP000024635">
    <property type="component" value="Unassembled WGS sequence"/>
</dbReference>
<evidence type="ECO:0000313" key="1">
    <source>
        <dbReference type="EMBL" id="EYC42443.1"/>
    </source>
</evidence>
<evidence type="ECO:0000313" key="2">
    <source>
        <dbReference type="Proteomes" id="UP000024635"/>
    </source>
</evidence>
<comment type="caution">
    <text evidence="1">The sequence shown here is derived from an EMBL/GenBank/DDBJ whole genome shotgun (WGS) entry which is preliminary data.</text>
</comment>
<dbReference type="EMBL" id="JARK01000131">
    <property type="protein sequence ID" value="EYC42443.1"/>
    <property type="molecule type" value="Genomic_DNA"/>
</dbReference>
<accession>A0A016WTS8</accession>
<reference evidence="2" key="1">
    <citation type="journal article" date="2015" name="Nat. Genet.">
        <title>The genome and transcriptome of the zoonotic hookworm Ancylostoma ceylanicum identify infection-specific gene families.</title>
        <authorList>
            <person name="Schwarz E.M."/>
            <person name="Hu Y."/>
            <person name="Antoshechkin I."/>
            <person name="Miller M.M."/>
            <person name="Sternberg P.W."/>
            <person name="Aroian R.V."/>
        </authorList>
    </citation>
    <scope>NUCLEOTIDE SEQUENCE</scope>
    <source>
        <strain evidence="2">HY135</strain>
    </source>
</reference>
<name>A0A016WTS8_9BILA</name>
<sequence>MKSNGSQKEATGSTRIDAHLLSPFGVKNMRGSSMLRERRHRGQECESLKTVSHLMFDFALSIESGPTRRYKLSDVHDF</sequence>
<dbReference type="AlphaFoldDB" id="A0A016WTS8"/>
<organism evidence="1 2">
    <name type="scientific">Ancylostoma ceylanicum</name>
    <dbReference type="NCBI Taxonomy" id="53326"/>
    <lineage>
        <taxon>Eukaryota</taxon>
        <taxon>Metazoa</taxon>
        <taxon>Ecdysozoa</taxon>
        <taxon>Nematoda</taxon>
        <taxon>Chromadorea</taxon>
        <taxon>Rhabditida</taxon>
        <taxon>Rhabditina</taxon>
        <taxon>Rhabditomorpha</taxon>
        <taxon>Strongyloidea</taxon>
        <taxon>Ancylostomatidae</taxon>
        <taxon>Ancylostomatinae</taxon>
        <taxon>Ancylostoma</taxon>
    </lineage>
</organism>
<protein>
    <submittedName>
        <fullName evidence="1">Uncharacterized protein</fullName>
    </submittedName>
</protein>
<keyword evidence="2" id="KW-1185">Reference proteome</keyword>
<proteinExistence type="predicted"/>